<evidence type="ECO:0000256" key="2">
    <source>
        <dbReference type="ARBA" id="ARBA00022980"/>
    </source>
</evidence>
<proteinExistence type="inferred from homology"/>
<dbReference type="AlphaFoldDB" id="A0AAU9J2M5"/>
<gene>
    <name evidence="4" type="ORF">BSTOLATCC_MIC27693</name>
</gene>
<keyword evidence="3" id="KW-0687">Ribonucleoprotein</keyword>
<dbReference type="PANTHER" id="PTHR11722">
    <property type="entry name" value="60S RIBOSOMAL PROTEIN L13"/>
    <property type="match status" value="1"/>
</dbReference>
<evidence type="ECO:0000256" key="3">
    <source>
        <dbReference type="ARBA" id="ARBA00023274"/>
    </source>
</evidence>
<reference evidence="4" key="1">
    <citation type="submission" date="2021-09" db="EMBL/GenBank/DDBJ databases">
        <authorList>
            <consortium name="AG Swart"/>
            <person name="Singh M."/>
            <person name="Singh A."/>
            <person name="Seah K."/>
            <person name="Emmerich C."/>
        </authorList>
    </citation>
    <scope>NUCLEOTIDE SEQUENCE</scope>
    <source>
        <strain evidence="4">ATCC30299</strain>
    </source>
</reference>
<dbReference type="Pfam" id="PF01294">
    <property type="entry name" value="Ribosomal_L13e"/>
    <property type="match status" value="1"/>
</dbReference>
<evidence type="ECO:0000313" key="4">
    <source>
        <dbReference type="EMBL" id="CAG9321125.1"/>
    </source>
</evidence>
<evidence type="ECO:0000313" key="5">
    <source>
        <dbReference type="Proteomes" id="UP001162131"/>
    </source>
</evidence>
<dbReference type="GO" id="GO:0003723">
    <property type="term" value="F:RNA binding"/>
    <property type="evidence" value="ECO:0007669"/>
    <property type="project" value="TreeGrafter"/>
</dbReference>
<sequence>MVKHNNVVPNAHFHKDWQSYVKTWFNQPARKQRRRKARSLKLAQSAPTPLKTLRPIVQGQTLRYCSKSKTGRGFSLQELQKAHLTAQFARSIGIKVDHRRRNKSAETLQRNVQRLELFKSKLTLYPLKAGKPKKGQVNDAVLA</sequence>
<dbReference type="PANTHER" id="PTHR11722:SF0">
    <property type="entry name" value="LARGE RIBOSOMAL SUBUNIT PROTEIN EL13"/>
    <property type="match status" value="1"/>
</dbReference>
<evidence type="ECO:0008006" key="6">
    <source>
        <dbReference type="Google" id="ProtNLM"/>
    </source>
</evidence>
<dbReference type="GO" id="GO:0022625">
    <property type="term" value="C:cytosolic large ribosomal subunit"/>
    <property type="evidence" value="ECO:0007669"/>
    <property type="project" value="TreeGrafter"/>
</dbReference>
<name>A0AAU9J2M5_9CILI</name>
<comment type="caution">
    <text evidence="4">The sequence shown here is derived from an EMBL/GenBank/DDBJ whole genome shotgun (WGS) entry which is preliminary data.</text>
</comment>
<keyword evidence="5" id="KW-1185">Reference proteome</keyword>
<protein>
    <recommendedName>
        <fullName evidence="6">60S ribosomal protein L13</fullName>
    </recommendedName>
</protein>
<accession>A0AAU9J2M5</accession>
<dbReference type="EMBL" id="CAJZBQ010000027">
    <property type="protein sequence ID" value="CAG9321125.1"/>
    <property type="molecule type" value="Genomic_DNA"/>
</dbReference>
<dbReference type="HAMAP" id="MF_00499">
    <property type="entry name" value="Ribosomal_eL13"/>
    <property type="match status" value="1"/>
</dbReference>
<organism evidence="4 5">
    <name type="scientific">Blepharisma stoltei</name>
    <dbReference type="NCBI Taxonomy" id="1481888"/>
    <lineage>
        <taxon>Eukaryota</taxon>
        <taxon>Sar</taxon>
        <taxon>Alveolata</taxon>
        <taxon>Ciliophora</taxon>
        <taxon>Postciliodesmatophora</taxon>
        <taxon>Heterotrichea</taxon>
        <taxon>Heterotrichida</taxon>
        <taxon>Blepharismidae</taxon>
        <taxon>Blepharisma</taxon>
    </lineage>
</organism>
<dbReference type="Proteomes" id="UP001162131">
    <property type="component" value="Unassembled WGS sequence"/>
</dbReference>
<comment type="similarity">
    <text evidence="1">Belongs to the eukaryotic ribosomal protein eL13 family.</text>
</comment>
<dbReference type="GO" id="GO:0006412">
    <property type="term" value="P:translation"/>
    <property type="evidence" value="ECO:0007669"/>
    <property type="project" value="InterPro"/>
</dbReference>
<dbReference type="InterPro" id="IPR001380">
    <property type="entry name" value="Ribosomal_eL13"/>
</dbReference>
<evidence type="ECO:0000256" key="1">
    <source>
        <dbReference type="ARBA" id="ARBA00005640"/>
    </source>
</evidence>
<dbReference type="GO" id="GO:0003735">
    <property type="term" value="F:structural constituent of ribosome"/>
    <property type="evidence" value="ECO:0007669"/>
    <property type="project" value="InterPro"/>
</dbReference>
<keyword evidence="2" id="KW-0689">Ribosomal protein</keyword>